<feature type="transmembrane region" description="Helical" evidence="7">
    <location>
        <begin position="166"/>
        <end position="185"/>
    </location>
</feature>
<dbReference type="InterPro" id="IPR011701">
    <property type="entry name" value="MFS"/>
</dbReference>
<comment type="subcellular location">
    <subcellularLocation>
        <location evidence="1">Membrane</location>
        <topology evidence="1">Multi-pass membrane protein</topology>
    </subcellularLocation>
</comment>
<feature type="compositionally biased region" description="Acidic residues" evidence="6">
    <location>
        <begin position="13"/>
        <end position="24"/>
    </location>
</feature>
<feature type="transmembrane region" description="Helical" evidence="7">
    <location>
        <begin position="107"/>
        <end position="126"/>
    </location>
</feature>
<dbReference type="Gene3D" id="1.20.1250.20">
    <property type="entry name" value="MFS general substrate transporter like domains"/>
    <property type="match status" value="1"/>
</dbReference>
<dbReference type="FunFam" id="1.20.1250.20:FF:000011">
    <property type="entry name" value="MFS multidrug transporter, putative"/>
    <property type="match status" value="1"/>
</dbReference>
<dbReference type="Pfam" id="PF07690">
    <property type="entry name" value="MFS_1"/>
    <property type="match status" value="1"/>
</dbReference>
<feature type="region of interest" description="Disordered" evidence="6">
    <location>
        <begin position="1"/>
        <end position="37"/>
    </location>
</feature>
<dbReference type="InterPro" id="IPR036259">
    <property type="entry name" value="MFS_trans_sf"/>
</dbReference>
<dbReference type="InterPro" id="IPR020846">
    <property type="entry name" value="MFS_dom"/>
</dbReference>
<dbReference type="SUPFAM" id="SSF103473">
    <property type="entry name" value="MFS general substrate transporter"/>
    <property type="match status" value="1"/>
</dbReference>
<evidence type="ECO:0000256" key="2">
    <source>
        <dbReference type="ARBA" id="ARBA00008335"/>
    </source>
</evidence>
<keyword evidence="5 7" id="KW-0472">Membrane</keyword>
<evidence type="ECO:0000256" key="1">
    <source>
        <dbReference type="ARBA" id="ARBA00004141"/>
    </source>
</evidence>
<feature type="transmembrane region" description="Helical" evidence="7">
    <location>
        <begin position="472"/>
        <end position="491"/>
    </location>
</feature>
<evidence type="ECO:0000313" key="9">
    <source>
        <dbReference type="EMBL" id="KAF2098931.1"/>
    </source>
</evidence>
<accession>A0A9P4IBN8</accession>
<evidence type="ECO:0000256" key="6">
    <source>
        <dbReference type="SAM" id="MobiDB-lite"/>
    </source>
</evidence>
<feature type="transmembrane region" description="Helical" evidence="7">
    <location>
        <begin position="404"/>
        <end position="425"/>
    </location>
</feature>
<feature type="transmembrane region" description="Helical" evidence="7">
    <location>
        <begin position="437"/>
        <end position="460"/>
    </location>
</feature>
<keyword evidence="10" id="KW-1185">Reference proteome</keyword>
<feature type="transmembrane region" description="Helical" evidence="7">
    <location>
        <begin position="66"/>
        <end position="87"/>
    </location>
</feature>
<dbReference type="EMBL" id="ML978126">
    <property type="protein sequence ID" value="KAF2098931.1"/>
    <property type="molecule type" value="Genomic_DNA"/>
</dbReference>
<name>A0A9P4IBN8_9PEZI</name>
<feature type="transmembrane region" description="Helical" evidence="7">
    <location>
        <begin position="337"/>
        <end position="356"/>
    </location>
</feature>
<reference evidence="9" key="1">
    <citation type="journal article" date="2020" name="Stud. Mycol.">
        <title>101 Dothideomycetes genomes: a test case for predicting lifestyles and emergence of pathogens.</title>
        <authorList>
            <person name="Haridas S."/>
            <person name="Albert R."/>
            <person name="Binder M."/>
            <person name="Bloem J."/>
            <person name="Labutti K."/>
            <person name="Salamov A."/>
            <person name="Andreopoulos B."/>
            <person name="Baker S."/>
            <person name="Barry K."/>
            <person name="Bills G."/>
            <person name="Bluhm B."/>
            <person name="Cannon C."/>
            <person name="Castanera R."/>
            <person name="Culley D."/>
            <person name="Daum C."/>
            <person name="Ezra D."/>
            <person name="Gonzalez J."/>
            <person name="Henrissat B."/>
            <person name="Kuo A."/>
            <person name="Liang C."/>
            <person name="Lipzen A."/>
            <person name="Lutzoni F."/>
            <person name="Magnuson J."/>
            <person name="Mondo S."/>
            <person name="Nolan M."/>
            <person name="Ohm R."/>
            <person name="Pangilinan J."/>
            <person name="Park H.-J."/>
            <person name="Ramirez L."/>
            <person name="Alfaro M."/>
            <person name="Sun H."/>
            <person name="Tritt A."/>
            <person name="Yoshinaga Y."/>
            <person name="Zwiers L.-H."/>
            <person name="Turgeon B."/>
            <person name="Goodwin S."/>
            <person name="Spatafora J."/>
            <person name="Crous P."/>
            <person name="Grigoriev I."/>
        </authorList>
    </citation>
    <scope>NUCLEOTIDE SEQUENCE</scope>
    <source>
        <strain evidence="9">CBS 133067</strain>
    </source>
</reference>
<gene>
    <name evidence="9" type="ORF">NA57DRAFT_39380</name>
</gene>
<dbReference type="Proteomes" id="UP000799772">
    <property type="component" value="Unassembled WGS sequence"/>
</dbReference>
<dbReference type="AlphaFoldDB" id="A0A9P4IBN8"/>
<dbReference type="GO" id="GO:0016020">
    <property type="term" value="C:membrane"/>
    <property type="evidence" value="ECO:0007669"/>
    <property type="project" value="UniProtKB-SubCell"/>
</dbReference>
<protein>
    <submittedName>
        <fullName evidence="9">Cycloheximide resistance protein</fullName>
    </submittedName>
</protein>
<evidence type="ECO:0000256" key="7">
    <source>
        <dbReference type="SAM" id="Phobius"/>
    </source>
</evidence>
<evidence type="ECO:0000256" key="5">
    <source>
        <dbReference type="ARBA" id="ARBA00023136"/>
    </source>
</evidence>
<dbReference type="PANTHER" id="PTHR23502:SF68">
    <property type="entry name" value="MULTIDRUG TRANSPORTER, PUTATIVE (AFU_ORTHOLOGUE AFUA_3G01120)-RELATED"/>
    <property type="match status" value="1"/>
</dbReference>
<dbReference type="PROSITE" id="PS50850">
    <property type="entry name" value="MFS"/>
    <property type="match status" value="1"/>
</dbReference>
<comment type="caution">
    <text evidence="9">The sequence shown here is derived from an EMBL/GenBank/DDBJ whole genome shotgun (WGS) entry which is preliminary data.</text>
</comment>
<evidence type="ECO:0000259" key="8">
    <source>
        <dbReference type="PROSITE" id="PS50850"/>
    </source>
</evidence>
<keyword evidence="3 7" id="KW-0812">Transmembrane</keyword>
<evidence type="ECO:0000256" key="3">
    <source>
        <dbReference type="ARBA" id="ARBA00022692"/>
    </source>
</evidence>
<feature type="transmembrane region" description="Helical" evidence="7">
    <location>
        <begin position="377"/>
        <end position="398"/>
    </location>
</feature>
<dbReference type="GO" id="GO:0022857">
    <property type="term" value="F:transmembrane transporter activity"/>
    <property type="evidence" value="ECO:0007669"/>
    <property type="project" value="InterPro"/>
</dbReference>
<feature type="transmembrane region" description="Helical" evidence="7">
    <location>
        <begin position="293"/>
        <end position="317"/>
    </location>
</feature>
<proteinExistence type="inferred from homology"/>
<organism evidence="9 10">
    <name type="scientific">Rhizodiscina lignyota</name>
    <dbReference type="NCBI Taxonomy" id="1504668"/>
    <lineage>
        <taxon>Eukaryota</taxon>
        <taxon>Fungi</taxon>
        <taxon>Dikarya</taxon>
        <taxon>Ascomycota</taxon>
        <taxon>Pezizomycotina</taxon>
        <taxon>Dothideomycetes</taxon>
        <taxon>Pleosporomycetidae</taxon>
        <taxon>Aulographales</taxon>
        <taxon>Rhizodiscinaceae</taxon>
        <taxon>Rhizodiscina</taxon>
    </lineage>
</organism>
<evidence type="ECO:0000313" key="10">
    <source>
        <dbReference type="Proteomes" id="UP000799772"/>
    </source>
</evidence>
<dbReference type="PANTHER" id="PTHR23502">
    <property type="entry name" value="MAJOR FACILITATOR SUPERFAMILY"/>
    <property type="match status" value="1"/>
</dbReference>
<feature type="compositionally biased region" description="Basic and acidic residues" evidence="6">
    <location>
        <begin position="1"/>
        <end position="12"/>
    </location>
</feature>
<feature type="transmembrane region" description="Helical" evidence="7">
    <location>
        <begin position="138"/>
        <end position="160"/>
    </location>
</feature>
<dbReference type="OrthoDB" id="5296287at2759"/>
<feature type="domain" description="Major facilitator superfamily (MFS) profile" evidence="8">
    <location>
        <begin position="68"/>
        <end position="498"/>
    </location>
</feature>
<feature type="transmembrane region" description="Helical" evidence="7">
    <location>
        <begin position="192"/>
        <end position="211"/>
    </location>
</feature>
<evidence type="ECO:0000256" key="4">
    <source>
        <dbReference type="ARBA" id="ARBA00022989"/>
    </source>
</evidence>
<sequence>MGKEDGDCATKEEDIEAGVDIEIQDESREQQRVDGEKQLEDDFTIVSWDSPTDPAKPTNWPTNFRWTLISLCTSVTFCAGLSSSIFAPGVPQLMEEFGSSNDVLATFVVSIYVLGLGTGPSFFAPLSEIYGRLPIQHVGNLGFLCFTIACALATSLPMLIGFRLLQGIFAAVPLTNGGGIIADMVRQEERGFALSMFTLGLLTGPVIGPLIGGFLTGAKGWRWSFWVSAIVLAVPFVLCIPLWRETYHPILLARKAARLRKETGNSKLRSEYDTGRSPAAHFRHSIARAVKMLVFSPIVLAFSVYMGLVYSYFYLLLTTLTTVFEQVYHFRPSLVGLAYLGLGVGYLAGQFVFAKLSDRILKAKARKDPNGEMKPEYRLPLAVVGGCAVPIAFFWYGWSAQAHTHWIVPIIGPGFLGFGNSLIFMSIQAYTIDAFTIFAASALAANTITRSIMAAVVPLAAPKMYATLGLGWGNSLLAFLALAMIPVPWFLMTYGERMRLANAERMKKF</sequence>
<comment type="similarity">
    <text evidence="2">Belongs to the major facilitator superfamily.</text>
</comment>
<keyword evidence="4 7" id="KW-1133">Transmembrane helix</keyword>
<dbReference type="CDD" id="cd17323">
    <property type="entry name" value="MFS_Tpo1_MDR_like"/>
    <property type="match status" value="1"/>
</dbReference>
<feature type="transmembrane region" description="Helical" evidence="7">
    <location>
        <begin position="223"/>
        <end position="243"/>
    </location>
</feature>
<feature type="compositionally biased region" description="Basic and acidic residues" evidence="6">
    <location>
        <begin position="25"/>
        <end position="37"/>
    </location>
</feature>